<proteinExistence type="predicted"/>
<reference evidence="2" key="1">
    <citation type="submission" date="2020-11" db="EMBL/GenBank/DDBJ databases">
        <title>Nocardia NEAU-351.nov., a novel actinomycete isolated from the cow dung.</title>
        <authorList>
            <person name="Zhang X."/>
        </authorList>
    </citation>
    <scope>NUCLEOTIDE SEQUENCE</scope>
    <source>
        <strain evidence="2">NEAU-351</strain>
    </source>
</reference>
<dbReference type="Pfam" id="PF07103">
    <property type="entry name" value="DUF1365"/>
    <property type="match status" value="1"/>
</dbReference>
<evidence type="ECO:0000313" key="3">
    <source>
        <dbReference type="Proteomes" id="UP000655751"/>
    </source>
</evidence>
<dbReference type="InterPro" id="IPR010775">
    <property type="entry name" value="DUF1365"/>
</dbReference>
<feature type="compositionally biased region" description="Low complexity" evidence="1">
    <location>
        <begin position="21"/>
        <end position="32"/>
    </location>
</feature>
<dbReference type="Proteomes" id="UP000655751">
    <property type="component" value="Unassembled WGS sequence"/>
</dbReference>
<dbReference type="EMBL" id="JADMLG010000002">
    <property type="protein sequence ID" value="MBH0775649.1"/>
    <property type="molecule type" value="Genomic_DNA"/>
</dbReference>
<dbReference type="PANTHER" id="PTHR33973">
    <property type="entry name" value="OS07G0153300 PROTEIN"/>
    <property type="match status" value="1"/>
</dbReference>
<gene>
    <name evidence="2" type="ORF">IT779_05015</name>
</gene>
<sequence length="295" mass="32735">MNGHLTNRQSVNGQLTNAHPTNGQTTNAQNTNSHRTNGQSTDVDLVNEQSASGQSTSARIVRTSIRHVRIAPMRHEFRYRSYSWLVDLDAMPALPWWLRPFARFEAADHLGDPTASLRRNVDDYLAEHGIDLRGGRVLMLANARVLGYVFNPLSLYWCRDASGTPTCVIAEVHNTYGSRHRYLLRPGDAGRAHTDKAFYVSPFNEVSGAYRMRVPEPDDRLRVSIVLSDGGPVFAAAMTGRCRPATVPTILRAILAAPLAPLVVSARIRKQGVRLWLRGLSVVPRPAPSLQEPTR</sequence>
<organism evidence="2 3">
    <name type="scientific">Nocardia bovistercoris</name>
    <dbReference type="NCBI Taxonomy" id="2785916"/>
    <lineage>
        <taxon>Bacteria</taxon>
        <taxon>Bacillati</taxon>
        <taxon>Actinomycetota</taxon>
        <taxon>Actinomycetes</taxon>
        <taxon>Mycobacteriales</taxon>
        <taxon>Nocardiaceae</taxon>
        <taxon>Nocardia</taxon>
    </lineage>
</organism>
<feature type="compositionally biased region" description="Polar residues" evidence="1">
    <location>
        <begin position="1"/>
        <end position="20"/>
    </location>
</feature>
<accession>A0A931I697</accession>
<comment type="caution">
    <text evidence="2">The sequence shown here is derived from an EMBL/GenBank/DDBJ whole genome shotgun (WGS) entry which is preliminary data.</text>
</comment>
<dbReference type="PANTHER" id="PTHR33973:SF4">
    <property type="entry name" value="OS07G0153300 PROTEIN"/>
    <property type="match status" value="1"/>
</dbReference>
<evidence type="ECO:0000256" key="1">
    <source>
        <dbReference type="SAM" id="MobiDB-lite"/>
    </source>
</evidence>
<dbReference type="AlphaFoldDB" id="A0A931I697"/>
<protein>
    <submittedName>
        <fullName evidence="2">DUF1365 domain-containing protein</fullName>
    </submittedName>
</protein>
<keyword evidence="3" id="KW-1185">Reference proteome</keyword>
<name>A0A931I697_9NOCA</name>
<feature type="region of interest" description="Disordered" evidence="1">
    <location>
        <begin position="1"/>
        <end position="40"/>
    </location>
</feature>
<evidence type="ECO:0000313" key="2">
    <source>
        <dbReference type="EMBL" id="MBH0775649.1"/>
    </source>
</evidence>